<feature type="region of interest" description="Disordered" evidence="1">
    <location>
        <begin position="272"/>
        <end position="295"/>
    </location>
</feature>
<gene>
    <name evidence="2" type="ORF">AAF712_001079</name>
</gene>
<accession>A0ABR3AE07</accession>
<comment type="caution">
    <text evidence="2">The sequence shown here is derived from an EMBL/GenBank/DDBJ whole genome shotgun (WGS) entry which is preliminary data.</text>
</comment>
<name>A0ABR3AE07_9AGAR</name>
<evidence type="ECO:0000313" key="2">
    <source>
        <dbReference type="EMBL" id="KAL0072156.1"/>
    </source>
</evidence>
<keyword evidence="3" id="KW-1185">Reference proteome</keyword>
<evidence type="ECO:0000313" key="3">
    <source>
        <dbReference type="Proteomes" id="UP001437256"/>
    </source>
</evidence>
<feature type="region of interest" description="Disordered" evidence="1">
    <location>
        <begin position="345"/>
        <end position="391"/>
    </location>
</feature>
<evidence type="ECO:0000256" key="1">
    <source>
        <dbReference type="SAM" id="MobiDB-lite"/>
    </source>
</evidence>
<feature type="region of interest" description="Disordered" evidence="1">
    <location>
        <begin position="43"/>
        <end position="75"/>
    </location>
</feature>
<proteinExistence type="predicted"/>
<dbReference type="EMBL" id="JBBXMP010000002">
    <property type="protein sequence ID" value="KAL0072156.1"/>
    <property type="molecule type" value="Genomic_DNA"/>
</dbReference>
<feature type="region of interest" description="Disordered" evidence="1">
    <location>
        <begin position="193"/>
        <end position="244"/>
    </location>
</feature>
<sequence length="391" mass="42687">MVLASSLPMISISFAPPEDPIVEPFSPFPKVNVLVNDDNDGFRPKHLTPPPTHTKFSTFLPSPLRGSANESAGKGLERDRFEALLRATKERNSAAGTKKGSDLRKEIALKAHKNKQAERRALFLSKVLAPPSPTATSLPKTPPESPAIFHYSLPSPGLVSPLALFESLHDASSGPLTYARQPWIEQVDYHRPSQAKENVPVNTRARDGAKQAKAFPSLDQISARLTGHQRTPSTESKRSSRLPSFLAQSRVSEAVERPRLAVGVGRLQVSIQSPKPSKAEHASILPPPKSPISPLIPQIQITTTVVPRSSSSSPTKLSELNVKALDMRERKAQNMLCTLKRRMAPSETGVGGNDEQEIEERKFRRHSAPAEMAARPRGGFEHPVLKLPGGF</sequence>
<organism evidence="2 3">
    <name type="scientific">Marasmius tenuissimus</name>
    <dbReference type="NCBI Taxonomy" id="585030"/>
    <lineage>
        <taxon>Eukaryota</taxon>
        <taxon>Fungi</taxon>
        <taxon>Dikarya</taxon>
        <taxon>Basidiomycota</taxon>
        <taxon>Agaricomycotina</taxon>
        <taxon>Agaricomycetes</taxon>
        <taxon>Agaricomycetidae</taxon>
        <taxon>Agaricales</taxon>
        <taxon>Marasmiineae</taxon>
        <taxon>Marasmiaceae</taxon>
        <taxon>Marasmius</taxon>
    </lineage>
</organism>
<protein>
    <submittedName>
        <fullName evidence="2">Uncharacterized protein</fullName>
    </submittedName>
</protein>
<dbReference type="Proteomes" id="UP001437256">
    <property type="component" value="Unassembled WGS sequence"/>
</dbReference>
<reference evidence="2 3" key="1">
    <citation type="submission" date="2024-05" db="EMBL/GenBank/DDBJ databases">
        <title>A draft genome resource for the thread blight pathogen Marasmius tenuissimus strain MS-2.</title>
        <authorList>
            <person name="Yulfo-Soto G.E."/>
            <person name="Baruah I.K."/>
            <person name="Amoako-Attah I."/>
            <person name="Bukari Y."/>
            <person name="Meinhardt L.W."/>
            <person name="Bailey B.A."/>
            <person name="Cohen S.P."/>
        </authorList>
    </citation>
    <scope>NUCLEOTIDE SEQUENCE [LARGE SCALE GENOMIC DNA]</scope>
    <source>
        <strain evidence="2 3">MS-2</strain>
    </source>
</reference>